<feature type="domain" description="Thg1 C-terminal" evidence="12">
    <location>
        <begin position="135"/>
        <end position="221"/>
    </location>
</feature>
<dbReference type="PANTHER" id="PTHR12729:SF6">
    <property type="entry name" value="TRNA(HIS) GUANYLYLTRANSFERASE-RELATED"/>
    <property type="match status" value="1"/>
</dbReference>
<dbReference type="AlphaFoldDB" id="A0A2T1GLU2"/>
<evidence type="ECO:0000256" key="7">
    <source>
        <dbReference type="ARBA" id="ARBA00022723"/>
    </source>
</evidence>
<dbReference type="EMBL" id="PVWO01000022">
    <property type="protein sequence ID" value="PSB58845.1"/>
    <property type="molecule type" value="Genomic_DNA"/>
</dbReference>
<gene>
    <name evidence="13" type="ORF">C7B77_03275</name>
</gene>
<evidence type="ECO:0000256" key="9">
    <source>
        <dbReference type="ARBA" id="ARBA00022842"/>
    </source>
</evidence>
<dbReference type="GO" id="GO:0006400">
    <property type="term" value="P:tRNA modification"/>
    <property type="evidence" value="ECO:0007669"/>
    <property type="project" value="InterPro"/>
</dbReference>
<keyword evidence="6 13" id="KW-0548">Nucleotidyltransferase</keyword>
<protein>
    <recommendedName>
        <fullName evidence="3">tRNA(His) guanylyltransferase</fullName>
        <ecNumber evidence="3">2.7.7.79</ecNumber>
    </recommendedName>
</protein>
<keyword evidence="7" id="KW-0479">Metal-binding</keyword>
<accession>A0A2T1GLU2</accession>
<keyword evidence="10" id="KW-0342">GTP-binding</keyword>
<keyword evidence="4 13" id="KW-0808">Transferase</keyword>
<sequence length="258" mass="30002">MKFDELDTKMRVFETTNDLYVLPGIFMVARVDGRGFTRLTKEICKFEAPFDPVFRDAMVATLQHLMQSGFKVVYGYTESDEISLLLHPEDVTFDRKLRKLNSVLAGEASAKLSTLLGTVAAFDCRISQLPNIELVVDYFRWRNEDAHRNALNAHCYWMLRKQGKSGRSANSQIEHLLKSEKNELLFQNGINFNDLPLWQKRGVGCYWETYMKEGFNPIANQQVFTERQRIKVDLELPMQDKYSEFIRNLVESIQPLRS</sequence>
<dbReference type="InterPro" id="IPR025845">
    <property type="entry name" value="Thg1_C_dom"/>
</dbReference>
<dbReference type="RefSeq" id="WP_106300284.1">
    <property type="nucleotide sequence ID" value="NZ_PVWO01000022.1"/>
</dbReference>
<feature type="domain" description="tRNAHis guanylyltransferase catalytic" evidence="11">
    <location>
        <begin position="9"/>
        <end position="130"/>
    </location>
</feature>
<dbReference type="OrthoDB" id="4547336at2"/>
<evidence type="ECO:0000313" key="13">
    <source>
        <dbReference type="EMBL" id="PSB58845.1"/>
    </source>
</evidence>
<comment type="cofactor">
    <cofactor evidence="1">
        <name>Mg(2+)</name>
        <dbReference type="ChEBI" id="CHEBI:18420"/>
    </cofactor>
</comment>
<dbReference type="GO" id="GO:0008193">
    <property type="term" value="F:tRNA guanylyltransferase activity"/>
    <property type="evidence" value="ECO:0007669"/>
    <property type="project" value="UniProtKB-EC"/>
</dbReference>
<dbReference type="InterPro" id="IPR038469">
    <property type="entry name" value="tRNAHis_GuaTrfase_Thg1_sf"/>
</dbReference>
<keyword evidence="14" id="KW-1185">Reference proteome</keyword>
<dbReference type="PANTHER" id="PTHR12729">
    <property type="entry name" value="TRNA(HIS) GUANYLYLTRANSFERASE-RELATED"/>
    <property type="match status" value="1"/>
</dbReference>
<evidence type="ECO:0000259" key="12">
    <source>
        <dbReference type="Pfam" id="PF14413"/>
    </source>
</evidence>
<evidence type="ECO:0000256" key="8">
    <source>
        <dbReference type="ARBA" id="ARBA00022741"/>
    </source>
</evidence>
<dbReference type="Pfam" id="PF14413">
    <property type="entry name" value="Thg1C"/>
    <property type="match status" value="1"/>
</dbReference>
<evidence type="ECO:0000256" key="3">
    <source>
        <dbReference type="ARBA" id="ARBA00012511"/>
    </source>
</evidence>
<dbReference type="Proteomes" id="UP000238937">
    <property type="component" value="Unassembled WGS sequence"/>
</dbReference>
<evidence type="ECO:0000256" key="10">
    <source>
        <dbReference type="ARBA" id="ARBA00023134"/>
    </source>
</evidence>
<dbReference type="GO" id="GO:0000287">
    <property type="term" value="F:magnesium ion binding"/>
    <property type="evidence" value="ECO:0007669"/>
    <property type="project" value="InterPro"/>
</dbReference>
<evidence type="ECO:0000256" key="4">
    <source>
        <dbReference type="ARBA" id="ARBA00022679"/>
    </source>
</evidence>
<evidence type="ECO:0000313" key="14">
    <source>
        <dbReference type="Proteomes" id="UP000238937"/>
    </source>
</evidence>
<proteinExistence type="inferred from homology"/>
<evidence type="ECO:0000256" key="2">
    <source>
        <dbReference type="ARBA" id="ARBA00010113"/>
    </source>
</evidence>
<dbReference type="InterPro" id="IPR024956">
    <property type="entry name" value="tRNAHis_GuaTrfase_cat"/>
</dbReference>
<comment type="caution">
    <text evidence="13">The sequence shown here is derived from an EMBL/GenBank/DDBJ whole genome shotgun (WGS) entry which is preliminary data.</text>
</comment>
<dbReference type="GO" id="GO:0005525">
    <property type="term" value="F:GTP binding"/>
    <property type="evidence" value="ECO:0007669"/>
    <property type="project" value="UniProtKB-KW"/>
</dbReference>
<keyword evidence="8" id="KW-0547">Nucleotide-binding</keyword>
<keyword evidence="5" id="KW-0819">tRNA processing</keyword>
<dbReference type="Gene3D" id="3.30.70.3000">
    <property type="match status" value="1"/>
</dbReference>
<dbReference type="Pfam" id="PF04446">
    <property type="entry name" value="Thg1"/>
    <property type="match status" value="1"/>
</dbReference>
<name>A0A2T1GLU2_9CYAN</name>
<evidence type="ECO:0000259" key="11">
    <source>
        <dbReference type="Pfam" id="PF04446"/>
    </source>
</evidence>
<dbReference type="EC" id="2.7.7.79" evidence="3"/>
<evidence type="ECO:0000256" key="1">
    <source>
        <dbReference type="ARBA" id="ARBA00001946"/>
    </source>
</evidence>
<evidence type="ECO:0000256" key="5">
    <source>
        <dbReference type="ARBA" id="ARBA00022694"/>
    </source>
</evidence>
<reference evidence="13 14" key="1">
    <citation type="submission" date="2018-03" db="EMBL/GenBank/DDBJ databases">
        <title>The ancient ancestry and fast evolution of plastids.</title>
        <authorList>
            <person name="Moore K.R."/>
            <person name="Magnabosco C."/>
            <person name="Momper L."/>
            <person name="Gold D.A."/>
            <person name="Bosak T."/>
            <person name="Fournier G.P."/>
        </authorList>
    </citation>
    <scope>NUCLEOTIDE SEQUENCE [LARGE SCALE GENOMIC DNA]</scope>
    <source>
        <strain evidence="13 14">CCALA 037</strain>
    </source>
</reference>
<comment type="similarity">
    <text evidence="2">Belongs to the tRNA(His) guanylyltransferase family.</text>
</comment>
<evidence type="ECO:0000256" key="6">
    <source>
        <dbReference type="ARBA" id="ARBA00022695"/>
    </source>
</evidence>
<keyword evidence="9" id="KW-0460">Magnesium</keyword>
<dbReference type="InterPro" id="IPR007537">
    <property type="entry name" value="tRNAHis_GuaTrfase_Thg1"/>
</dbReference>
<organism evidence="13 14">
    <name type="scientific">Chamaesiphon polymorphus CCALA 037</name>
    <dbReference type="NCBI Taxonomy" id="2107692"/>
    <lineage>
        <taxon>Bacteria</taxon>
        <taxon>Bacillati</taxon>
        <taxon>Cyanobacteriota</taxon>
        <taxon>Cyanophyceae</taxon>
        <taxon>Gomontiellales</taxon>
        <taxon>Chamaesiphonaceae</taxon>
        <taxon>Chamaesiphon</taxon>
    </lineage>
</organism>